<organism evidence="3 4">
    <name type="scientific">Streptomyces marokkonensis</name>
    <dbReference type="NCBI Taxonomy" id="324855"/>
    <lineage>
        <taxon>Bacteria</taxon>
        <taxon>Bacillati</taxon>
        <taxon>Actinomycetota</taxon>
        <taxon>Actinomycetes</taxon>
        <taxon>Kitasatosporales</taxon>
        <taxon>Streptomycetaceae</taxon>
        <taxon>Streptomyces</taxon>
    </lineage>
</organism>
<dbReference type="Proteomes" id="UP001601627">
    <property type="component" value="Unassembled WGS sequence"/>
</dbReference>
<evidence type="ECO:0000313" key="4">
    <source>
        <dbReference type="Proteomes" id="UP001601627"/>
    </source>
</evidence>
<dbReference type="SUPFAM" id="SSF52402">
    <property type="entry name" value="Adenine nucleotide alpha hydrolases-like"/>
    <property type="match status" value="1"/>
</dbReference>
<sequence length="188" mass="19445">MNDLVTNRSIVVGVDGSEASAAALRWAAEQAAALRAEVVAVHAWEATAPHIAPYAPVSVRPTPAQERDAAARLLTETLRRAFGPRTDGSVRAELVEGQAVRVLLNRARGALMLAVGRTVHGQGDVPDVGPVGRECLRHASVPVVAVPAPDPEAVLPRVPERPASAGGAEGPSDGVRAARGVPLRPGAR</sequence>
<dbReference type="PANTHER" id="PTHR46553:SF3">
    <property type="entry name" value="ADENINE NUCLEOTIDE ALPHA HYDROLASES-LIKE SUPERFAMILY PROTEIN"/>
    <property type="match status" value="1"/>
</dbReference>
<gene>
    <name evidence="3" type="ORF">ACFVZC_36745</name>
</gene>
<protein>
    <submittedName>
        <fullName evidence="3">Universal stress protein</fullName>
    </submittedName>
</protein>
<dbReference type="EMBL" id="JBHVZQ010000073">
    <property type="protein sequence ID" value="MFF1278857.1"/>
    <property type="molecule type" value="Genomic_DNA"/>
</dbReference>
<keyword evidence="4" id="KW-1185">Reference proteome</keyword>
<feature type="region of interest" description="Disordered" evidence="1">
    <location>
        <begin position="149"/>
        <end position="188"/>
    </location>
</feature>
<accession>A0ABW6QHZ3</accession>
<dbReference type="Gene3D" id="3.40.50.620">
    <property type="entry name" value="HUPs"/>
    <property type="match status" value="1"/>
</dbReference>
<name>A0ABW6QHZ3_9ACTN</name>
<dbReference type="PANTHER" id="PTHR46553">
    <property type="entry name" value="ADENINE NUCLEOTIDE ALPHA HYDROLASES-LIKE SUPERFAMILY PROTEIN"/>
    <property type="match status" value="1"/>
</dbReference>
<comment type="caution">
    <text evidence="3">The sequence shown here is derived from an EMBL/GenBank/DDBJ whole genome shotgun (WGS) entry which is preliminary data.</text>
</comment>
<dbReference type="InterPro" id="IPR006016">
    <property type="entry name" value="UspA"/>
</dbReference>
<evidence type="ECO:0000313" key="3">
    <source>
        <dbReference type="EMBL" id="MFF1278857.1"/>
    </source>
</evidence>
<feature type="domain" description="UspA" evidence="2">
    <location>
        <begin position="7"/>
        <end position="147"/>
    </location>
</feature>
<dbReference type="Pfam" id="PF00582">
    <property type="entry name" value="Usp"/>
    <property type="match status" value="1"/>
</dbReference>
<evidence type="ECO:0000256" key="1">
    <source>
        <dbReference type="SAM" id="MobiDB-lite"/>
    </source>
</evidence>
<dbReference type="RefSeq" id="WP_388241703.1">
    <property type="nucleotide sequence ID" value="NZ_JBHVZQ010000073.1"/>
</dbReference>
<reference evidence="3 4" key="1">
    <citation type="submission" date="2024-09" db="EMBL/GenBank/DDBJ databases">
        <title>The Natural Products Discovery Center: Release of the First 8490 Sequenced Strains for Exploring Actinobacteria Biosynthetic Diversity.</title>
        <authorList>
            <person name="Kalkreuter E."/>
            <person name="Kautsar S.A."/>
            <person name="Yang D."/>
            <person name="Bader C.D."/>
            <person name="Teijaro C.N."/>
            <person name="Fluegel L."/>
            <person name="Davis C.M."/>
            <person name="Simpson J.R."/>
            <person name="Lauterbach L."/>
            <person name="Steele A.D."/>
            <person name="Gui C."/>
            <person name="Meng S."/>
            <person name="Li G."/>
            <person name="Viehrig K."/>
            <person name="Ye F."/>
            <person name="Su P."/>
            <person name="Kiefer A.F."/>
            <person name="Nichols A."/>
            <person name="Cepeda A.J."/>
            <person name="Yan W."/>
            <person name="Fan B."/>
            <person name="Jiang Y."/>
            <person name="Adhikari A."/>
            <person name="Zheng C.-J."/>
            <person name="Schuster L."/>
            <person name="Cowan T.M."/>
            <person name="Smanski M.J."/>
            <person name="Chevrette M.G."/>
            <person name="De Carvalho L.P.S."/>
            <person name="Shen B."/>
        </authorList>
    </citation>
    <scope>NUCLEOTIDE SEQUENCE [LARGE SCALE GENOMIC DNA]</scope>
    <source>
        <strain evidence="3 4">NPDC058328</strain>
    </source>
</reference>
<dbReference type="InterPro" id="IPR014729">
    <property type="entry name" value="Rossmann-like_a/b/a_fold"/>
</dbReference>
<evidence type="ECO:0000259" key="2">
    <source>
        <dbReference type="Pfam" id="PF00582"/>
    </source>
</evidence>
<proteinExistence type="predicted"/>